<gene>
    <name evidence="3" type="ORF">GX426_03580</name>
</gene>
<reference evidence="3 4" key="1">
    <citation type="journal article" date="2020" name="Biotechnol. Biofuels">
        <title>New insights from the biogas microbiome by comprehensive genome-resolved metagenomics of nearly 1600 species originating from multiple anaerobic digesters.</title>
        <authorList>
            <person name="Campanaro S."/>
            <person name="Treu L."/>
            <person name="Rodriguez-R L.M."/>
            <person name="Kovalovszki A."/>
            <person name="Ziels R.M."/>
            <person name="Maus I."/>
            <person name="Zhu X."/>
            <person name="Kougias P.G."/>
            <person name="Basile A."/>
            <person name="Luo G."/>
            <person name="Schluter A."/>
            <person name="Konstantinidis K.T."/>
            <person name="Angelidaki I."/>
        </authorList>
    </citation>
    <scope>NUCLEOTIDE SEQUENCE [LARGE SCALE GENOMIC DNA]</scope>
    <source>
        <strain evidence="3">AS27yjCOA_157</strain>
    </source>
</reference>
<dbReference type="InterPro" id="IPR011006">
    <property type="entry name" value="CheY-like_superfamily"/>
</dbReference>
<accession>A0A7K4AGS4</accession>
<dbReference type="CDD" id="cd17557">
    <property type="entry name" value="REC_Rcp-like"/>
    <property type="match status" value="1"/>
</dbReference>
<name>A0A7K4AGS4_METSH</name>
<comment type="caution">
    <text evidence="3">The sequence shown here is derived from an EMBL/GenBank/DDBJ whole genome shotgun (WGS) entry which is preliminary data.</text>
</comment>
<proteinExistence type="predicted"/>
<sequence length="134" mass="14874">MGELMDREIKIILVEDNAEDIAFTRRVLKHNELNGNLIVATNGKEALEALQSMNGSDLPELILLDINLPDISGIDLLTLIKKEQRLKDIPVVILTGSNEDQDIQKCYDLGASSYLVKPISNGALMLVVEKLFDQ</sequence>
<feature type="modified residue" description="4-aspartylphosphate" evidence="1">
    <location>
        <position position="65"/>
    </location>
</feature>
<dbReference type="InterPro" id="IPR001789">
    <property type="entry name" value="Sig_transdc_resp-reg_receiver"/>
</dbReference>
<dbReference type="Pfam" id="PF00072">
    <property type="entry name" value="Response_reg"/>
    <property type="match status" value="1"/>
</dbReference>
<evidence type="ECO:0000313" key="3">
    <source>
        <dbReference type="EMBL" id="NLJ22173.1"/>
    </source>
</evidence>
<organism evidence="3 4">
    <name type="scientific">Methanothrix soehngenii</name>
    <name type="common">Methanosaeta concilii</name>
    <dbReference type="NCBI Taxonomy" id="2223"/>
    <lineage>
        <taxon>Archaea</taxon>
        <taxon>Methanobacteriati</taxon>
        <taxon>Methanobacteriota</taxon>
        <taxon>Stenosarchaea group</taxon>
        <taxon>Methanomicrobia</taxon>
        <taxon>Methanotrichales</taxon>
        <taxon>Methanotrichaceae</taxon>
        <taxon>Methanothrix</taxon>
    </lineage>
</organism>
<keyword evidence="1" id="KW-0597">Phosphoprotein</keyword>
<dbReference type="AlphaFoldDB" id="A0A7K4AGS4"/>
<dbReference type="PROSITE" id="PS50110">
    <property type="entry name" value="RESPONSE_REGULATORY"/>
    <property type="match status" value="1"/>
</dbReference>
<dbReference type="SUPFAM" id="SSF52172">
    <property type="entry name" value="CheY-like"/>
    <property type="match status" value="1"/>
</dbReference>
<protein>
    <submittedName>
        <fullName evidence="3">Response regulator</fullName>
    </submittedName>
</protein>
<dbReference type="Gene3D" id="3.40.50.2300">
    <property type="match status" value="1"/>
</dbReference>
<dbReference type="InterPro" id="IPR052893">
    <property type="entry name" value="TCS_response_regulator"/>
</dbReference>
<dbReference type="SMART" id="SM00448">
    <property type="entry name" value="REC"/>
    <property type="match status" value="1"/>
</dbReference>
<feature type="domain" description="Response regulatory" evidence="2">
    <location>
        <begin position="10"/>
        <end position="132"/>
    </location>
</feature>
<dbReference type="GO" id="GO:0000160">
    <property type="term" value="P:phosphorelay signal transduction system"/>
    <property type="evidence" value="ECO:0007669"/>
    <property type="project" value="InterPro"/>
</dbReference>
<evidence type="ECO:0000256" key="1">
    <source>
        <dbReference type="PROSITE-ProRule" id="PRU00169"/>
    </source>
</evidence>
<dbReference type="PANTHER" id="PTHR44520">
    <property type="entry name" value="RESPONSE REGULATOR RCP1-RELATED"/>
    <property type="match status" value="1"/>
</dbReference>
<dbReference type="EMBL" id="JAAYUN010000060">
    <property type="protein sequence ID" value="NLJ22173.1"/>
    <property type="molecule type" value="Genomic_DNA"/>
</dbReference>
<evidence type="ECO:0000313" key="4">
    <source>
        <dbReference type="Proteomes" id="UP000544742"/>
    </source>
</evidence>
<dbReference type="Proteomes" id="UP000544742">
    <property type="component" value="Unassembled WGS sequence"/>
</dbReference>
<evidence type="ECO:0000259" key="2">
    <source>
        <dbReference type="PROSITE" id="PS50110"/>
    </source>
</evidence>